<evidence type="ECO:0000313" key="2">
    <source>
        <dbReference type="Proteomes" id="UP000680348"/>
    </source>
</evidence>
<organism evidence="1 2">
    <name type="scientific">Pseudaminobacter soli</name>
    <name type="common">ex Zhang et al. 2022</name>
    <dbReference type="NCBI Taxonomy" id="2831468"/>
    <lineage>
        <taxon>Bacteria</taxon>
        <taxon>Pseudomonadati</taxon>
        <taxon>Pseudomonadota</taxon>
        <taxon>Alphaproteobacteria</taxon>
        <taxon>Hyphomicrobiales</taxon>
        <taxon>Phyllobacteriaceae</taxon>
        <taxon>Pseudaminobacter</taxon>
    </lineage>
</organism>
<dbReference type="Proteomes" id="UP000680348">
    <property type="component" value="Unassembled WGS sequence"/>
</dbReference>
<dbReference type="AlphaFoldDB" id="A0A942I4C4"/>
<evidence type="ECO:0000313" key="1">
    <source>
        <dbReference type="EMBL" id="MBS3651259.1"/>
    </source>
</evidence>
<gene>
    <name evidence="1" type="ORF">KEU06_21845</name>
</gene>
<proteinExistence type="predicted"/>
<reference evidence="1" key="1">
    <citation type="submission" date="2021-04" db="EMBL/GenBank/DDBJ databases">
        <title>Pseudaminobacter soli sp. nov., isolated from paddy soil contaminated by heavy metals.</title>
        <authorList>
            <person name="Zhang K."/>
        </authorList>
    </citation>
    <scope>NUCLEOTIDE SEQUENCE</scope>
    <source>
        <strain evidence="1">19-2017</strain>
    </source>
</reference>
<protein>
    <submittedName>
        <fullName evidence="1">Uncharacterized protein</fullName>
    </submittedName>
</protein>
<accession>A0A942I4C4</accession>
<sequence>MPDDIAGKPAPMPWPEALSWCVNAQTGRFKHELVRSLKSNDSRAAERAALPLIAEAQQLVDLARKALVAGPPTELDAQTLAHLALAHEAKLLAADEELRSKGLGLDLARGLTRPDGLGMSDEDLGLYQRAIAYLNDVSRSEAAKMRGGEALQLALDRALEERGIVLHPDDPAWRQLELGFIQAQRRAINGINARLDGELVPTPIIPAQPNRAETLSEAMRRWVEGAVGRHVSPGATRLPKRSAPFSVSFSCMAISNSGRLPKPMAGSFAMRWPKSQRRCRTSWPS</sequence>
<dbReference type="RefSeq" id="WP_188256797.1">
    <property type="nucleotide sequence ID" value="NZ_JABVCF010000012.1"/>
</dbReference>
<dbReference type="EMBL" id="JAGWCR010000012">
    <property type="protein sequence ID" value="MBS3651259.1"/>
    <property type="molecule type" value="Genomic_DNA"/>
</dbReference>
<keyword evidence="2" id="KW-1185">Reference proteome</keyword>
<name>A0A942I4C4_9HYPH</name>
<comment type="caution">
    <text evidence="1">The sequence shown here is derived from an EMBL/GenBank/DDBJ whole genome shotgun (WGS) entry which is preliminary data.</text>
</comment>